<protein>
    <recommendedName>
        <fullName evidence="2">Putative restriction endonuclease domain-containing protein</fullName>
    </recommendedName>
</protein>
<dbReference type="InterPro" id="IPR012296">
    <property type="entry name" value="Nuclease_put_TT1808"/>
</dbReference>
<proteinExistence type="predicted"/>
<dbReference type="InterPro" id="IPR011335">
    <property type="entry name" value="Restrct_endonuc-II-like"/>
</dbReference>
<dbReference type="SUPFAM" id="SSF52980">
    <property type="entry name" value="Restriction endonuclease-like"/>
    <property type="match status" value="1"/>
</dbReference>
<reference evidence="3" key="1">
    <citation type="submission" date="2019-11" db="EMBL/GenBank/DDBJ databases">
        <title>Genomic insights into an expanded diversity of filamentous marine cyanobacteria reveals the extraordinary biosynthetic potential of Moorea and Okeania.</title>
        <authorList>
            <person name="Ferreira Leao T."/>
            <person name="Wang M."/>
            <person name="Moss N."/>
            <person name="Da Silva R."/>
            <person name="Sanders J."/>
            <person name="Nurk S."/>
            <person name="Gurevich A."/>
            <person name="Humphrey G."/>
            <person name="Reher R."/>
            <person name="Zhu Q."/>
            <person name="Belda-Ferre P."/>
            <person name="Glukhov E."/>
            <person name="Rex R."/>
            <person name="Dorrestein P.C."/>
            <person name="Knight R."/>
            <person name="Pevzner P."/>
            <person name="Gerwick W.H."/>
            <person name="Gerwick L."/>
        </authorList>
    </citation>
    <scope>NUCLEOTIDE SEQUENCE</scope>
    <source>
        <strain evidence="3">SIO1C4</strain>
    </source>
</reference>
<dbReference type="Gene3D" id="3.90.1570.10">
    <property type="entry name" value="tt1808, chain A"/>
    <property type="match status" value="1"/>
</dbReference>
<comment type="caution">
    <text evidence="3">The sequence shown here is derived from an EMBL/GenBank/DDBJ whole genome shotgun (WGS) entry which is preliminary data.</text>
</comment>
<name>A0A6B3NMC1_9CYAN</name>
<evidence type="ECO:0000256" key="1">
    <source>
        <dbReference type="SAM" id="MobiDB-lite"/>
    </source>
</evidence>
<accession>A0A6B3NMC1</accession>
<dbReference type="CDD" id="cd06260">
    <property type="entry name" value="DUF820-like"/>
    <property type="match status" value="1"/>
</dbReference>
<dbReference type="PANTHER" id="PTHR33352">
    <property type="entry name" value="SLR1095 PROTEIN"/>
    <property type="match status" value="1"/>
</dbReference>
<sequence length="259" mass="30305">MVPTPSRTDTDTELMDIEVPTPPTNLPYDDAEPLETPKHRVTMNALIRCCHRHLSQQNLDFYCGGNMFLYYSEAQVKNQDFRGPDFFVVLDVEGENQRGRKYWAIWEEGGRYPDVIIELMSESTAQVDTTTKKRLYERTFRTRDYLVYDPYDPSSLRGWSLDSTLNYQPLEPNDRGWLWCQTLGLWLGSWEGEVQSQSGVWLRFYDAEGELVLLPEEAERVERDKESQRAQAAEQRAQSMEAENERLRALLRQQGIEFK</sequence>
<dbReference type="PANTHER" id="PTHR33352:SF3">
    <property type="entry name" value="SLR1612 PROTEIN"/>
    <property type="match status" value="1"/>
</dbReference>
<feature type="compositionally biased region" description="Low complexity" evidence="1">
    <location>
        <begin position="229"/>
        <end position="241"/>
    </location>
</feature>
<evidence type="ECO:0000313" key="3">
    <source>
        <dbReference type="EMBL" id="NER31532.1"/>
    </source>
</evidence>
<feature type="region of interest" description="Disordered" evidence="1">
    <location>
        <begin position="220"/>
        <end position="241"/>
    </location>
</feature>
<evidence type="ECO:0000259" key="2">
    <source>
        <dbReference type="Pfam" id="PF05685"/>
    </source>
</evidence>
<feature type="domain" description="Putative restriction endonuclease" evidence="2">
    <location>
        <begin position="33"/>
        <end position="181"/>
    </location>
</feature>
<dbReference type="AlphaFoldDB" id="A0A6B3NMC1"/>
<gene>
    <name evidence="3" type="ORF">F6J89_28930</name>
</gene>
<dbReference type="Pfam" id="PF05685">
    <property type="entry name" value="Uma2"/>
    <property type="match status" value="1"/>
</dbReference>
<dbReference type="EMBL" id="JAAHFQ010000848">
    <property type="protein sequence ID" value="NER31532.1"/>
    <property type="molecule type" value="Genomic_DNA"/>
</dbReference>
<organism evidence="3">
    <name type="scientific">Symploca sp. SIO1C4</name>
    <dbReference type="NCBI Taxonomy" id="2607765"/>
    <lineage>
        <taxon>Bacteria</taxon>
        <taxon>Bacillati</taxon>
        <taxon>Cyanobacteriota</taxon>
        <taxon>Cyanophyceae</taxon>
        <taxon>Coleofasciculales</taxon>
        <taxon>Coleofasciculaceae</taxon>
        <taxon>Symploca</taxon>
    </lineage>
</organism>
<dbReference type="InterPro" id="IPR008538">
    <property type="entry name" value="Uma2"/>
</dbReference>